<gene>
    <name evidence="1" type="ORF">DCAF_LOCUS25708</name>
</gene>
<dbReference type="Proteomes" id="UP001314170">
    <property type="component" value="Unassembled WGS sequence"/>
</dbReference>
<name>A0AAV1SRJ7_9ROSI</name>
<accession>A0AAV1SRJ7</accession>
<feature type="non-terminal residue" evidence="1">
    <location>
        <position position="70"/>
    </location>
</feature>
<evidence type="ECO:0000313" key="1">
    <source>
        <dbReference type="EMBL" id="CAK7355448.1"/>
    </source>
</evidence>
<proteinExistence type="predicted"/>
<comment type="caution">
    <text evidence="1">The sequence shown here is derived from an EMBL/GenBank/DDBJ whole genome shotgun (WGS) entry which is preliminary data.</text>
</comment>
<evidence type="ECO:0000313" key="2">
    <source>
        <dbReference type="Proteomes" id="UP001314170"/>
    </source>
</evidence>
<dbReference type="EMBL" id="CAWUPB010001195">
    <property type="protein sequence ID" value="CAK7355448.1"/>
    <property type="molecule type" value="Genomic_DNA"/>
</dbReference>
<organism evidence="1 2">
    <name type="scientific">Dovyalis caffra</name>
    <dbReference type="NCBI Taxonomy" id="77055"/>
    <lineage>
        <taxon>Eukaryota</taxon>
        <taxon>Viridiplantae</taxon>
        <taxon>Streptophyta</taxon>
        <taxon>Embryophyta</taxon>
        <taxon>Tracheophyta</taxon>
        <taxon>Spermatophyta</taxon>
        <taxon>Magnoliopsida</taxon>
        <taxon>eudicotyledons</taxon>
        <taxon>Gunneridae</taxon>
        <taxon>Pentapetalae</taxon>
        <taxon>rosids</taxon>
        <taxon>fabids</taxon>
        <taxon>Malpighiales</taxon>
        <taxon>Salicaceae</taxon>
        <taxon>Flacourtieae</taxon>
        <taxon>Dovyalis</taxon>
    </lineage>
</organism>
<sequence length="70" mass="8110">MVSRALIVEEDQKEIVRELRAKRSRSNFSIKVGSSSWIKNVKGDDVTPKRNEANKVARVKYERIHPENCL</sequence>
<protein>
    <submittedName>
        <fullName evidence="1">Uncharacterized protein</fullName>
    </submittedName>
</protein>
<reference evidence="1 2" key="1">
    <citation type="submission" date="2024-01" db="EMBL/GenBank/DDBJ databases">
        <authorList>
            <person name="Waweru B."/>
        </authorList>
    </citation>
    <scope>NUCLEOTIDE SEQUENCE [LARGE SCALE GENOMIC DNA]</scope>
</reference>
<keyword evidence="2" id="KW-1185">Reference proteome</keyword>
<dbReference type="AlphaFoldDB" id="A0AAV1SRJ7"/>